<dbReference type="Gene3D" id="2.50.20.20">
    <property type="match status" value="1"/>
</dbReference>
<protein>
    <recommendedName>
        <fullName evidence="4">Lipoprotein</fullName>
    </recommendedName>
</protein>
<name>A0ABW2GIX0_9ACTN</name>
<comment type="caution">
    <text evidence="2">The sequence shown here is derived from an EMBL/GenBank/DDBJ whole genome shotgun (WGS) entry which is preliminary data.</text>
</comment>
<accession>A0ABW2GIX0</accession>
<evidence type="ECO:0008006" key="4">
    <source>
        <dbReference type="Google" id="ProtNLM"/>
    </source>
</evidence>
<keyword evidence="3" id="KW-1185">Reference proteome</keyword>
<evidence type="ECO:0000313" key="2">
    <source>
        <dbReference type="EMBL" id="MFC7220735.1"/>
    </source>
</evidence>
<feature type="chain" id="PRO_5046321836" description="Lipoprotein" evidence="1">
    <location>
        <begin position="22"/>
        <end position="241"/>
    </location>
</feature>
<organism evidence="2 3">
    <name type="scientific">Streptomyces polyrhachis</name>
    <dbReference type="NCBI Taxonomy" id="1282885"/>
    <lineage>
        <taxon>Bacteria</taxon>
        <taxon>Bacillati</taxon>
        <taxon>Actinomycetota</taxon>
        <taxon>Actinomycetes</taxon>
        <taxon>Kitasatosporales</taxon>
        <taxon>Streptomycetaceae</taxon>
        <taxon>Streptomyces</taxon>
    </lineage>
</organism>
<gene>
    <name evidence="2" type="ORF">ACFQLX_21620</name>
</gene>
<evidence type="ECO:0000313" key="3">
    <source>
        <dbReference type="Proteomes" id="UP001596413"/>
    </source>
</evidence>
<sequence>MKLQRPALSVALCAVAVLGPAACSGGGEDGPFSGLSGAEVLDKALKTTKSARSVTMDLDVTSDANRITGRVSLDRDARCNASLSLAGQGSVDIIKEGRTVYLRSDEAFVRAQSKGDPKEQVDAVVKVMKGKWIKSSVSDADIRDLAGLCDLDELFKNFDEDEGSVERGPVTEAGGAKALTLTGKGADGSDNTALVATEGRPYLLKLAQKGGDEPSTVVFGDYNEAVDVRVPDRKEILDLEG</sequence>
<dbReference type="Proteomes" id="UP001596413">
    <property type="component" value="Unassembled WGS sequence"/>
</dbReference>
<dbReference type="EMBL" id="JBHSZO010000040">
    <property type="protein sequence ID" value="MFC7220735.1"/>
    <property type="molecule type" value="Genomic_DNA"/>
</dbReference>
<evidence type="ECO:0000256" key="1">
    <source>
        <dbReference type="SAM" id="SignalP"/>
    </source>
</evidence>
<keyword evidence="1" id="KW-0732">Signal</keyword>
<dbReference type="RefSeq" id="WP_386417617.1">
    <property type="nucleotide sequence ID" value="NZ_JBHSZO010000040.1"/>
</dbReference>
<proteinExistence type="predicted"/>
<feature type="signal peptide" evidence="1">
    <location>
        <begin position="1"/>
        <end position="21"/>
    </location>
</feature>
<reference evidence="3" key="1">
    <citation type="journal article" date="2019" name="Int. J. Syst. Evol. Microbiol.">
        <title>The Global Catalogue of Microorganisms (GCM) 10K type strain sequencing project: providing services to taxonomists for standard genome sequencing and annotation.</title>
        <authorList>
            <consortium name="The Broad Institute Genomics Platform"/>
            <consortium name="The Broad Institute Genome Sequencing Center for Infectious Disease"/>
            <person name="Wu L."/>
            <person name="Ma J."/>
        </authorList>
    </citation>
    <scope>NUCLEOTIDE SEQUENCE [LARGE SCALE GENOMIC DNA]</scope>
    <source>
        <strain evidence="3">CGMCC 1.13681</strain>
    </source>
</reference>